<feature type="transmembrane region" description="Helical" evidence="1">
    <location>
        <begin position="201"/>
        <end position="225"/>
    </location>
</feature>
<evidence type="ECO:0000313" key="3">
    <source>
        <dbReference type="Proteomes" id="UP000230344"/>
    </source>
</evidence>
<feature type="transmembrane region" description="Helical" evidence="1">
    <location>
        <begin position="35"/>
        <end position="60"/>
    </location>
</feature>
<feature type="transmembrane region" description="Helical" evidence="1">
    <location>
        <begin position="231"/>
        <end position="251"/>
    </location>
</feature>
<dbReference type="InterPro" id="IPR036259">
    <property type="entry name" value="MFS_trans_sf"/>
</dbReference>
<dbReference type="PANTHER" id="PTHR23526">
    <property type="entry name" value="INTEGRAL MEMBRANE TRANSPORT PROTEIN-RELATED"/>
    <property type="match status" value="1"/>
</dbReference>
<feature type="transmembrane region" description="Helical" evidence="1">
    <location>
        <begin position="287"/>
        <end position="305"/>
    </location>
</feature>
<evidence type="ECO:0008006" key="4">
    <source>
        <dbReference type="Google" id="ProtNLM"/>
    </source>
</evidence>
<keyword evidence="1" id="KW-0812">Transmembrane</keyword>
<keyword evidence="1" id="KW-1133">Transmembrane helix</keyword>
<feature type="transmembrane region" description="Helical" evidence="1">
    <location>
        <begin position="131"/>
        <end position="153"/>
    </location>
</feature>
<evidence type="ECO:0000256" key="1">
    <source>
        <dbReference type="SAM" id="Phobius"/>
    </source>
</evidence>
<feature type="transmembrane region" description="Helical" evidence="1">
    <location>
        <begin position="326"/>
        <end position="351"/>
    </location>
</feature>
<sequence length="381" mass="43156">MKAQKLLISYFFVGLAGPLVGTFVNAYIFKNQGNLGIFVIYYLGFFLGIPFTFVINGWLLRRVKITYLYFFGTIMLAVGPLLLVFYANFSFIGYFIYGLILGVGVGFHWGNRNYFNQIETVDHERSYYFSVTYASDTVTAILVSFLAGWLIVFGLDYKVLMVVAFVFLFISASLIIAFPYSKQPDTKKLFVENPSNGWIGIRALQLGIGIGEGITFFFASLIILSKLGNEGILGTLSALTSLIAAISLYIYGRKSKTSHQKPVYVYSLIFGFSVSLLYALFFNKLLIISYVLLMGSIGCFFWLAVNPLSMDALDRELKEGKDERYAYILDAEIFLNIGRSLSILISLLLFFWMGTDFSLRFSPVILYGFQLLIFLKFERFL</sequence>
<dbReference type="Pfam" id="PF07690">
    <property type="entry name" value="MFS_1"/>
    <property type="match status" value="1"/>
</dbReference>
<feature type="transmembrane region" description="Helical" evidence="1">
    <location>
        <begin position="263"/>
        <end position="281"/>
    </location>
</feature>
<evidence type="ECO:0000313" key="2">
    <source>
        <dbReference type="EMBL" id="PIY70961.1"/>
    </source>
</evidence>
<dbReference type="Proteomes" id="UP000230344">
    <property type="component" value="Unassembled WGS sequence"/>
</dbReference>
<gene>
    <name evidence="2" type="ORF">COY88_02835</name>
</gene>
<dbReference type="GO" id="GO:0022857">
    <property type="term" value="F:transmembrane transporter activity"/>
    <property type="evidence" value="ECO:0007669"/>
    <property type="project" value="InterPro"/>
</dbReference>
<feature type="transmembrane region" description="Helical" evidence="1">
    <location>
        <begin position="7"/>
        <end position="29"/>
    </location>
</feature>
<name>A0A2M7QG76_9BACT</name>
<feature type="transmembrane region" description="Helical" evidence="1">
    <location>
        <begin position="159"/>
        <end position="180"/>
    </location>
</feature>
<dbReference type="InterPro" id="IPR011701">
    <property type="entry name" value="MFS"/>
</dbReference>
<dbReference type="AlphaFoldDB" id="A0A2M7QG76"/>
<proteinExistence type="predicted"/>
<dbReference type="EMBL" id="PFLH01000051">
    <property type="protein sequence ID" value="PIY70961.1"/>
    <property type="molecule type" value="Genomic_DNA"/>
</dbReference>
<feature type="transmembrane region" description="Helical" evidence="1">
    <location>
        <begin position="92"/>
        <end position="110"/>
    </location>
</feature>
<feature type="transmembrane region" description="Helical" evidence="1">
    <location>
        <begin position="67"/>
        <end position="86"/>
    </location>
</feature>
<keyword evidence="1" id="KW-0472">Membrane</keyword>
<organism evidence="2 3">
    <name type="scientific">Candidatus Roizmanbacteria bacterium CG_4_10_14_0_8_um_filter_35_28</name>
    <dbReference type="NCBI Taxonomy" id="1974827"/>
    <lineage>
        <taxon>Bacteria</taxon>
        <taxon>Candidatus Roizmaniibacteriota</taxon>
    </lineage>
</organism>
<comment type="caution">
    <text evidence="2">The sequence shown here is derived from an EMBL/GenBank/DDBJ whole genome shotgun (WGS) entry which is preliminary data.</text>
</comment>
<dbReference type="SUPFAM" id="SSF103473">
    <property type="entry name" value="MFS general substrate transporter"/>
    <property type="match status" value="1"/>
</dbReference>
<accession>A0A2M7QG76</accession>
<dbReference type="Gene3D" id="1.20.1250.20">
    <property type="entry name" value="MFS general substrate transporter like domains"/>
    <property type="match status" value="2"/>
</dbReference>
<protein>
    <recommendedName>
        <fullName evidence="4">Major facilitator superfamily (MFS) profile domain-containing protein</fullName>
    </recommendedName>
</protein>
<dbReference type="InterPro" id="IPR052528">
    <property type="entry name" value="Sugar_transport-like"/>
</dbReference>
<dbReference type="PANTHER" id="PTHR23526:SF2">
    <property type="entry name" value="MAJOR FACILITATOR SUPERFAMILY (MFS) PROFILE DOMAIN-CONTAINING PROTEIN"/>
    <property type="match status" value="1"/>
</dbReference>
<reference evidence="3" key="1">
    <citation type="submission" date="2017-09" db="EMBL/GenBank/DDBJ databases">
        <title>Depth-based differentiation of microbial function through sediment-hosted aquifers and enrichment of novel symbionts in the deep terrestrial subsurface.</title>
        <authorList>
            <person name="Probst A.J."/>
            <person name="Ladd B."/>
            <person name="Jarett J.K."/>
            <person name="Geller-Mcgrath D.E."/>
            <person name="Sieber C.M.K."/>
            <person name="Emerson J.B."/>
            <person name="Anantharaman K."/>
            <person name="Thomas B.C."/>
            <person name="Malmstrom R."/>
            <person name="Stieglmeier M."/>
            <person name="Klingl A."/>
            <person name="Woyke T."/>
            <person name="Ryan C.M."/>
            <person name="Banfield J.F."/>
        </authorList>
    </citation>
    <scope>NUCLEOTIDE SEQUENCE [LARGE SCALE GENOMIC DNA]</scope>
</reference>